<dbReference type="EMBL" id="GBRH01182982">
    <property type="protein sequence ID" value="JAE14914.1"/>
    <property type="molecule type" value="Transcribed_RNA"/>
</dbReference>
<proteinExistence type="predicted"/>
<accession>A0A0A9FUJ1</accession>
<dbReference type="AlphaFoldDB" id="A0A0A9FUJ1"/>
<protein>
    <submittedName>
        <fullName evidence="1">Uncharacterized protein</fullName>
    </submittedName>
</protein>
<evidence type="ECO:0000313" key="1">
    <source>
        <dbReference type="EMBL" id="JAE14914.1"/>
    </source>
</evidence>
<sequence length="50" mass="5884">MLTVSFRFHLIYVLEANDGLGSCCLLIRFEQICVYHFCFIFSLLSCHCNY</sequence>
<reference evidence="1" key="2">
    <citation type="journal article" date="2015" name="Data Brief">
        <title>Shoot transcriptome of the giant reed, Arundo donax.</title>
        <authorList>
            <person name="Barrero R.A."/>
            <person name="Guerrero F.D."/>
            <person name="Moolhuijzen P."/>
            <person name="Goolsby J.A."/>
            <person name="Tidwell J."/>
            <person name="Bellgard S.E."/>
            <person name="Bellgard M.I."/>
        </authorList>
    </citation>
    <scope>NUCLEOTIDE SEQUENCE</scope>
    <source>
        <tissue evidence="1">Shoot tissue taken approximately 20 cm above the soil surface</tissue>
    </source>
</reference>
<organism evidence="1">
    <name type="scientific">Arundo donax</name>
    <name type="common">Giant reed</name>
    <name type="synonym">Donax arundinaceus</name>
    <dbReference type="NCBI Taxonomy" id="35708"/>
    <lineage>
        <taxon>Eukaryota</taxon>
        <taxon>Viridiplantae</taxon>
        <taxon>Streptophyta</taxon>
        <taxon>Embryophyta</taxon>
        <taxon>Tracheophyta</taxon>
        <taxon>Spermatophyta</taxon>
        <taxon>Magnoliopsida</taxon>
        <taxon>Liliopsida</taxon>
        <taxon>Poales</taxon>
        <taxon>Poaceae</taxon>
        <taxon>PACMAD clade</taxon>
        <taxon>Arundinoideae</taxon>
        <taxon>Arundineae</taxon>
        <taxon>Arundo</taxon>
    </lineage>
</organism>
<reference evidence="1" key="1">
    <citation type="submission" date="2014-09" db="EMBL/GenBank/DDBJ databases">
        <authorList>
            <person name="Magalhaes I.L.F."/>
            <person name="Oliveira U."/>
            <person name="Santos F.R."/>
            <person name="Vidigal T.H.D.A."/>
            <person name="Brescovit A.D."/>
            <person name="Santos A.J."/>
        </authorList>
    </citation>
    <scope>NUCLEOTIDE SEQUENCE</scope>
    <source>
        <tissue evidence="1">Shoot tissue taken approximately 20 cm above the soil surface</tissue>
    </source>
</reference>
<name>A0A0A9FUJ1_ARUDO</name>